<evidence type="ECO:0000256" key="4">
    <source>
        <dbReference type="SAM" id="SignalP"/>
    </source>
</evidence>
<gene>
    <name evidence="6" type="ORF">V6N12_064153</name>
</gene>
<reference evidence="6 7" key="1">
    <citation type="journal article" date="2024" name="G3 (Bethesda)">
        <title>Genome assembly of Hibiscus sabdariffa L. provides insights into metabolisms of medicinal natural products.</title>
        <authorList>
            <person name="Kim T."/>
        </authorList>
    </citation>
    <scope>NUCLEOTIDE SEQUENCE [LARGE SCALE GENOMIC DNA]</scope>
    <source>
        <strain evidence="6">TK-2024</strain>
        <tissue evidence="6">Old leaves</tissue>
    </source>
</reference>
<keyword evidence="2" id="KW-0336">GPI-anchor</keyword>
<dbReference type="InterPro" id="IPR044788">
    <property type="entry name" value="X8_dom_prot"/>
</dbReference>
<dbReference type="InterPro" id="IPR012946">
    <property type="entry name" value="X8"/>
</dbReference>
<evidence type="ECO:0000313" key="6">
    <source>
        <dbReference type="EMBL" id="KAK8595639.1"/>
    </source>
</evidence>
<dbReference type="EMBL" id="JBBPBM010000002">
    <property type="protein sequence ID" value="KAK8595639.1"/>
    <property type="molecule type" value="Genomic_DNA"/>
</dbReference>
<keyword evidence="2" id="KW-0449">Lipoprotein</keyword>
<evidence type="ECO:0000256" key="3">
    <source>
        <dbReference type="ARBA" id="ARBA00022729"/>
    </source>
</evidence>
<dbReference type="Pfam" id="PF07983">
    <property type="entry name" value="X8"/>
    <property type="match status" value="1"/>
</dbReference>
<feature type="domain" description="X8" evidence="5">
    <location>
        <begin position="11"/>
        <end position="70"/>
    </location>
</feature>
<comment type="caution">
    <text evidence="6">The sequence shown here is derived from an EMBL/GenBank/DDBJ whole genome shotgun (WGS) entry which is preliminary data.</text>
</comment>
<proteinExistence type="predicted"/>
<feature type="chain" id="PRO_5045477095" description="X8 domain-containing protein" evidence="4">
    <location>
        <begin position="23"/>
        <end position="82"/>
    </location>
</feature>
<name>A0ABR2G5X7_9ROSI</name>
<keyword evidence="2" id="KW-0325">Glycoprotein</keyword>
<accession>A0ABR2G5X7</accession>
<evidence type="ECO:0000256" key="1">
    <source>
        <dbReference type="ARBA" id="ARBA00004609"/>
    </source>
</evidence>
<keyword evidence="7" id="KW-1185">Reference proteome</keyword>
<dbReference type="Proteomes" id="UP001472677">
    <property type="component" value="Unassembled WGS sequence"/>
</dbReference>
<evidence type="ECO:0000313" key="7">
    <source>
        <dbReference type="Proteomes" id="UP001472677"/>
    </source>
</evidence>
<dbReference type="SMART" id="SM00768">
    <property type="entry name" value="X8"/>
    <property type="match status" value="1"/>
</dbReference>
<keyword evidence="3 4" id="KW-0732">Signal</keyword>
<comment type="subcellular location">
    <subcellularLocation>
        <location evidence="1">Cell membrane</location>
        <topology evidence="1">Lipid-anchor</topology>
        <topology evidence="1">GPI-anchor</topology>
    </subcellularLocation>
</comment>
<dbReference type="PANTHER" id="PTHR31044">
    <property type="entry name" value="BETA-1,3 GLUCANASE"/>
    <property type="match status" value="1"/>
</dbReference>
<sequence>MLQALNLFIRLYCFVLWFFTSSCNNLCAKGNASYAFNMYYQVNNQNIWDCDFSGLAIVTDDNPSEPDCRFPVMLASLLLHNN</sequence>
<evidence type="ECO:0000256" key="2">
    <source>
        <dbReference type="ARBA" id="ARBA00022622"/>
    </source>
</evidence>
<feature type="signal peptide" evidence="4">
    <location>
        <begin position="1"/>
        <end position="22"/>
    </location>
</feature>
<evidence type="ECO:0000259" key="5">
    <source>
        <dbReference type="SMART" id="SM00768"/>
    </source>
</evidence>
<organism evidence="6 7">
    <name type="scientific">Hibiscus sabdariffa</name>
    <name type="common">roselle</name>
    <dbReference type="NCBI Taxonomy" id="183260"/>
    <lineage>
        <taxon>Eukaryota</taxon>
        <taxon>Viridiplantae</taxon>
        <taxon>Streptophyta</taxon>
        <taxon>Embryophyta</taxon>
        <taxon>Tracheophyta</taxon>
        <taxon>Spermatophyta</taxon>
        <taxon>Magnoliopsida</taxon>
        <taxon>eudicotyledons</taxon>
        <taxon>Gunneridae</taxon>
        <taxon>Pentapetalae</taxon>
        <taxon>rosids</taxon>
        <taxon>malvids</taxon>
        <taxon>Malvales</taxon>
        <taxon>Malvaceae</taxon>
        <taxon>Malvoideae</taxon>
        <taxon>Hibiscus</taxon>
    </lineage>
</organism>
<dbReference type="PANTHER" id="PTHR31044:SF126">
    <property type="entry name" value="GLYCOSYL HYDROLASE FAMILY 17 PROTEIN"/>
    <property type="match status" value="1"/>
</dbReference>
<protein>
    <recommendedName>
        <fullName evidence="5">X8 domain-containing protein</fullName>
    </recommendedName>
</protein>
<keyword evidence="2" id="KW-0472">Membrane</keyword>